<dbReference type="Pfam" id="PF13614">
    <property type="entry name" value="AAA_31"/>
    <property type="match status" value="1"/>
</dbReference>
<evidence type="ECO:0000313" key="3">
    <source>
        <dbReference type="Proteomes" id="UP000315289"/>
    </source>
</evidence>
<proteinExistence type="predicted"/>
<dbReference type="PANTHER" id="PTHR13696">
    <property type="entry name" value="P-LOOP CONTAINING NUCLEOSIDE TRIPHOSPHATE HYDROLASE"/>
    <property type="match status" value="1"/>
</dbReference>
<gene>
    <name evidence="2" type="ORF">NARC_10343</name>
</gene>
<dbReference type="InterPro" id="IPR050678">
    <property type="entry name" value="DNA_Partitioning_ATPase"/>
</dbReference>
<dbReference type="Proteomes" id="UP000315289">
    <property type="component" value="Unassembled WGS sequence"/>
</dbReference>
<feature type="domain" description="AAA" evidence="1">
    <location>
        <begin position="21"/>
        <end position="202"/>
    </location>
</feature>
<accession>A0A557SZA9</accession>
<dbReference type="AlphaFoldDB" id="A0A557SZA9"/>
<protein>
    <submittedName>
        <fullName evidence="2">Putative cobyrinic acid a,c-diamide synthase</fullName>
    </submittedName>
</protein>
<evidence type="ECO:0000259" key="1">
    <source>
        <dbReference type="Pfam" id="PF13614"/>
    </source>
</evidence>
<evidence type="ECO:0000313" key="2">
    <source>
        <dbReference type="EMBL" id="TVP41937.1"/>
    </source>
</evidence>
<dbReference type="EMBL" id="VOAH01000001">
    <property type="protein sequence ID" value="TVP41937.1"/>
    <property type="molecule type" value="Genomic_DNA"/>
</dbReference>
<dbReference type="PANTHER" id="PTHR13696:SF99">
    <property type="entry name" value="COBYRINIC ACID AC-DIAMIDE SYNTHASE"/>
    <property type="match status" value="1"/>
</dbReference>
<dbReference type="InterPro" id="IPR027417">
    <property type="entry name" value="P-loop_NTPase"/>
</dbReference>
<dbReference type="SUPFAM" id="SSF52540">
    <property type="entry name" value="P-loop containing nucleoside triphosphate hydrolases"/>
    <property type="match status" value="1"/>
</dbReference>
<sequence>MNYCFTLIRLKYIIVNFELVAKVIAFHSYKGGTGKTTLAVNLSANLVSKGYNVLLIDMDVYAPSLYVYFDIQPKKWINDYLNDKISFCDSIYDFSHVIEEFHSGTLIKDTCGSFHAVFSNPSKQEITDLDSVMRKDSSKSQMLKKMLFLKETGIAETDYDFIILDTSPGIRYWSINSLAISDTIFLSLKMDNIDIEGTKHMAMDVYGSFTSYGTTSYLLLNRVAGYCEPPVLLDSSNSVYGENSSSFSALVLEQNETIKNLEKLIKMDVVSMIPCYCDMQFERQEYLTALKNPDHPFSKKIDELSKKIE</sequence>
<dbReference type="InterPro" id="IPR025669">
    <property type="entry name" value="AAA_dom"/>
</dbReference>
<dbReference type="Gene3D" id="3.40.50.300">
    <property type="entry name" value="P-loop containing nucleotide triphosphate hydrolases"/>
    <property type="match status" value="1"/>
</dbReference>
<name>A0A557SZA9_9ARCH</name>
<reference evidence="2 3" key="1">
    <citation type="journal article" date="2019" name="Front. Microbiol.">
        <title>Ammonia Oxidation by the Arctic Terrestrial Thaumarchaeote Candidatus Nitrosocosmicus arcticus Is Stimulated by Increasing Temperatures.</title>
        <authorList>
            <person name="Alves R.J.E."/>
            <person name="Kerou M."/>
            <person name="Zappe A."/>
            <person name="Bittner R."/>
            <person name="Abby S.S."/>
            <person name="Schmidt H.A."/>
            <person name="Pfeifer K."/>
            <person name="Schleper C."/>
        </authorList>
    </citation>
    <scope>NUCLEOTIDE SEQUENCE [LARGE SCALE GENOMIC DNA]</scope>
    <source>
        <strain evidence="2 3">Kfb</strain>
    </source>
</reference>
<organism evidence="2 3">
    <name type="scientific">Candidatus Nitrosocosmicus arcticus</name>
    <dbReference type="NCBI Taxonomy" id="2035267"/>
    <lineage>
        <taxon>Archaea</taxon>
        <taxon>Nitrososphaerota</taxon>
        <taxon>Nitrososphaeria</taxon>
        <taxon>Nitrososphaerales</taxon>
        <taxon>Nitrososphaeraceae</taxon>
        <taxon>Candidatus Nitrosocosmicus</taxon>
    </lineage>
</organism>
<comment type="caution">
    <text evidence="2">The sequence shown here is derived from an EMBL/GenBank/DDBJ whole genome shotgun (WGS) entry which is preliminary data.</text>
</comment>
<keyword evidence="3" id="KW-1185">Reference proteome</keyword>